<reference evidence="3" key="3">
    <citation type="submission" date="2025-04" db="UniProtKB">
        <authorList>
            <consortium name="RefSeq"/>
        </authorList>
    </citation>
    <scope>IDENTIFICATION</scope>
    <source>
        <strain evidence="3">CBS 304.34</strain>
    </source>
</reference>
<organism evidence="1">
    <name type="scientific">Mytilinidion resinicola</name>
    <dbReference type="NCBI Taxonomy" id="574789"/>
    <lineage>
        <taxon>Eukaryota</taxon>
        <taxon>Fungi</taxon>
        <taxon>Dikarya</taxon>
        <taxon>Ascomycota</taxon>
        <taxon>Pezizomycotina</taxon>
        <taxon>Dothideomycetes</taxon>
        <taxon>Pleosporomycetidae</taxon>
        <taxon>Mytilinidiales</taxon>
        <taxon>Mytilinidiaceae</taxon>
        <taxon>Mytilinidion</taxon>
    </lineage>
</organism>
<reference evidence="1 3" key="1">
    <citation type="journal article" date="2020" name="Stud. Mycol.">
        <title>101 Dothideomycetes genomes: a test case for predicting lifestyles and emergence of pathogens.</title>
        <authorList>
            <person name="Haridas S."/>
            <person name="Albert R."/>
            <person name="Binder M."/>
            <person name="Bloem J."/>
            <person name="Labutti K."/>
            <person name="Salamov A."/>
            <person name="Andreopoulos B."/>
            <person name="Baker S."/>
            <person name="Barry K."/>
            <person name="Bills G."/>
            <person name="Bluhm B."/>
            <person name="Cannon C."/>
            <person name="Castanera R."/>
            <person name="Culley D."/>
            <person name="Daum C."/>
            <person name="Ezra D."/>
            <person name="Gonzalez J."/>
            <person name="Henrissat B."/>
            <person name="Kuo A."/>
            <person name="Liang C."/>
            <person name="Lipzen A."/>
            <person name="Lutzoni F."/>
            <person name="Magnuson J."/>
            <person name="Mondo S."/>
            <person name="Nolan M."/>
            <person name="Ohm R."/>
            <person name="Pangilinan J."/>
            <person name="Park H.-J."/>
            <person name="Ramirez L."/>
            <person name="Alfaro M."/>
            <person name="Sun H."/>
            <person name="Tritt A."/>
            <person name="Yoshinaga Y."/>
            <person name="Zwiers L.-H."/>
            <person name="Turgeon B."/>
            <person name="Goodwin S."/>
            <person name="Spatafora J."/>
            <person name="Crous P."/>
            <person name="Grigoriev I."/>
        </authorList>
    </citation>
    <scope>NUCLEOTIDE SEQUENCE</scope>
    <source>
        <strain evidence="1 3">CBS 304.34</strain>
    </source>
</reference>
<evidence type="ECO:0000313" key="1">
    <source>
        <dbReference type="EMBL" id="KAF2801844.1"/>
    </source>
</evidence>
<protein>
    <submittedName>
        <fullName evidence="1 3">Uncharacterized protein</fullName>
    </submittedName>
</protein>
<keyword evidence="2" id="KW-1185">Reference proteome</keyword>
<dbReference type="Proteomes" id="UP000504636">
    <property type="component" value="Unplaced"/>
</dbReference>
<dbReference type="RefSeq" id="XP_033568808.1">
    <property type="nucleotide sequence ID" value="XM_033713381.1"/>
</dbReference>
<dbReference type="AlphaFoldDB" id="A0A6A6Y1F8"/>
<gene>
    <name evidence="1 3" type="ORF">BDZ99DRAFT_214209</name>
</gene>
<accession>A0A6A6Y1F8</accession>
<sequence>MIRSSLKRRLEEQHRYQVQNQRHQRVRFLDLPGKLWNSIYTHCLAGHEYSLKLRVYTQPSHRNRLYLPRLASPHVTLFSYTAFNNLARNISPLGRAHIQHLQFNWYEKWACDIGTVLRKKPGVPALLAQFERLRTVDLRVSAKYRTARRQSVEAVEFVKRHGLV</sequence>
<reference evidence="3" key="2">
    <citation type="submission" date="2020-04" db="EMBL/GenBank/DDBJ databases">
        <authorList>
            <consortium name="NCBI Genome Project"/>
        </authorList>
    </citation>
    <scope>NUCLEOTIDE SEQUENCE</scope>
    <source>
        <strain evidence="3">CBS 304.34</strain>
    </source>
</reference>
<evidence type="ECO:0000313" key="3">
    <source>
        <dbReference type="RefSeq" id="XP_033568808.1"/>
    </source>
</evidence>
<proteinExistence type="predicted"/>
<dbReference type="GeneID" id="54454274"/>
<evidence type="ECO:0000313" key="2">
    <source>
        <dbReference type="Proteomes" id="UP000504636"/>
    </source>
</evidence>
<dbReference type="EMBL" id="MU003727">
    <property type="protein sequence ID" value="KAF2801844.1"/>
    <property type="molecule type" value="Genomic_DNA"/>
</dbReference>
<name>A0A6A6Y1F8_9PEZI</name>